<protein>
    <submittedName>
        <fullName evidence="2">Uncharacterized protein</fullName>
    </submittedName>
</protein>
<accession>D4JVT8</accession>
<gene>
    <name evidence="2" type="ORF">EUS_22010</name>
</gene>
<proteinExistence type="predicted"/>
<dbReference type="PATRIC" id="fig|657319.3.peg.2609"/>
<keyword evidence="1" id="KW-1133">Transmembrane helix</keyword>
<evidence type="ECO:0000256" key="1">
    <source>
        <dbReference type="SAM" id="Phobius"/>
    </source>
</evidence>
<dbReference type="AlphaFoldDB" id="D4JVT8"/>
<keyword evidence="1" id="KW-0812">Transmembrane</keyword>
<feature type="transmembrane region" description="Helical" evidence="1">
    <location>
        <begin position="54"/>
        <end position="78"/>
    </location>
</feature>
<evidence type="ECO:0000313" key="3">
    <source>
        <dbReference type="Proteomes" id="UP000008803"/>
    </source>
</evidence>
<dbReference type="KEGG" id="esu:EUS_22010"/>
<organism evidence="2 3">
    <name type="scientific">[Eubacterium] siraeum 70/3</name>
    <dbReference type="NCBI Taxonomy" id="657319"/>
    <lineage>
        <taxon>Bacteria</taxon>
        <taxon>Bacillati</taxon>
        <taxon>Bacillota</taxon>
        <taxon>Clostridia</taxon>
        <taxon>Eubacteriales</taxon>
        <taxon>Oscillospiraceae</taxon>
        <taxon>Oscillospiraceae incertae sedis</taxon>
    </lineage>
</organism>
<dbReference type="Proteomes" id="UP000008803">
    <property type="component" value="Chromosome"/>
</dbReference>
<reference evidence="2 3" key="1">
    <citation type="submission" date="2010-03" db="EMBL/GenBank/DDBJ databases">
        <title>The genome sequence of Eubacterium siraeum 70/3.</title>
        <authorList>
            <consortium name="metaHIT consortium -- http://www.metahit.eu/"/>
            <person name="Pajon A."/>
            <person name="Turner K."/>
            <person name="Parkhill J."/>
            <person name="Duncan S."/>
            <person name="Flint H."/>
        </authorList>
    </citation>
    <scope>NUCLEOTIDE SEQUENCE [LARGE SCALE GENOMIC DNA]</scope>
    <source>
        <strain evidence="2 3">70/3</strain>
    </source>
</reference>
<sequence length="95" mass="10826">MLSNKTQNEKSETFLLAHALLLLVLSLLVGVQGVFEIIDYMPHIISAGCINCGAYVASIPSTLIMYLWFSVSVAVFYYRENKYYFNVIFRFGKET</sequence>
<evidence type="ECO:0000313" key="2">
    <source>
        <dbReference type="EMBL" id="CBK97207.1"/>
    </source>
</evidence>
<dbReference type="EMBL" id="FP929044">
    <property type="protein sequence ID" value="CBK97207.1"/>
    <property type="molecule type" value="Genomic_DNA"/>
</dbReference>
<reference evidence="2 3" key="2">
    <citation type="submission" date="2010-03" db="EMBL/GenBank/DDBJ databases">
        <authorList>
            <person name="Pajon A."/>
        </authorList>
    </citation>
    <scope>NUCLEOTIDE SEQUENCE [LARGE SCALE GENOMIC DNA]</scope>
    <source>
        <strain evidence="2 3">70/3</strain>
    </source>
</reference>
<dbReference type="BioCyc" id="ESIR657319:G136K-1866-MONOMER"/>
<keyword evidence="1" id="KW-0472">Membrane</keyword>
<dbReference type="HOGENOM" id="CLU_2368651_0_0_9"/>
<name>D4JVT8_9FIRM</name>